<dbReference type="InterPro" id="IPR000424">
    <property type="entry name" value="Primosome_PriB/ssb"/>
</dbReference>
<comment type="caution">
    <text evidence="4">The sequence shown here is derived from an EMBL/GenBank/DDBJ whole genome shotgun (WGS) entry which is preliminary data.</text>
</comment>
<evidence type="ECO:0000256" key="2">
    <source>
        <dbReference type="PROSITE-ProRule" id="PRU00252"/>
    </source>
</evidence>
<evidence type="ECO:0000313" key="4">
    <source>
        <dbReference type="EMBL" id="MFC4592399.1"/>
    </source>
</evidence>
<dbReference type="PROSITE" id="PS50935">
    <property type="entry name" value="SSB"/>
    <property type="match status" value="1"/>
</dbReference>
<dbReference type="RefSeq" id="WP_262850923.1">
    <property type="nucleotide sequence ID" value="NZ_JANZYP010000130.1"/>
</dbReference>
<reference evidence="5" key="1">
    <citation type="journal article" date="2019" name="Int. J. Syst. Evol. Microbiol.">
        <title>The Global Catalogue of Microorganisms (GCM) 10K type strain sequencing project: providing services to taxonomists for standard genome sequencing and annotation.</title>
        <authorList>
            <consortium name="The Broad Institute Genomics Platform"/>
            <consortium name="The Broad Institute Genome Sequencing Center for Infectious Disease"/>
            <person name="Wu L."/>
            <person name="Ma J."/>
        </authorList>
    </citation>
    <scope>NUCLEOTIDE SEQUENCE [LARGE SCALE GENOMIC DNA]</scope>
    <source>
        <strain evidence="5">CCUG 49560</strain>
    </source>
</reference>
<evidence type="ECO:0000256" key="1">
    <source>
        <dbReference type="ARBA" id="ARBA00023125"/>
    </source>
</evidence>
<dbReference type="SUPFAM" id="SSF50249">
    <property type="entry name" value="Nucleic acid-binding proteins"/>
    <property type="match status" value="1"/>
</dbReference>
<feature type="region of interest" description="Disordered" evidence="3">
    <location>
        <begin position="1"/>
        <end position="24"/>
    </location>
</feature>
<dbReference type="GO" id="GO:0003677">
    <property type="term" value="F:DNA binding"/>
    <property type="evidence" value="ECO:0007669"/>
    <property type="project" value="UniProtKB-KW"/>
</dbReference>
<protein>
    <submittedName>
        <fullName evidence="4">Single-stranded DNA-binding protein</fullName>
    </submittedName>
</protein>
<dbReference type="Proteomes" id="UP001595891">
    <property type="component" value="Unassembled WGS sequence"/>
</dbReference>
<feature type="compositionally biased region" description="Basic and acidic residues" evidence="3">
    <location>
        <begin position="114"/>
        <end position="137"/>
    </location>
</feature>
<evidence type="ECO:0000313" key="5">
    <source>
        <dbReference type="Proteomes" id="UP001595891"/>
    </source>
</evidence>
<gene>
    <name evidence="4" type="ORF">ACFO8L_40360</name>
</gene>
<proteinExistence type="predicted"/>
<dbReference type="InterPro" id="IPR012340">
    <property type="entry name" value="NA-bd_OB-fold"/>
</dbReference>
<feature type="region of interest" description="Disordered" evidence="3">
    <location>
        <begin position="108"/>
        <end position="245"/>
    </location>
</feature>
<dbReference type="Pfam" id="PF00436">
    <property type="entry name" value="SSB"/>
    <property type="match status" value="1"/>
</dbReference>
<organism evidence="4 5">
    <name type="scientific">Sphaerisporangium corydalis</name>
    <dbReference type="NCBI Taxonomy" id="1441875"/>
    <lineage>
        <taxon>Bacteria</taxon>
        <taxon>Bacillati</taxon>
        <taxon>Actinomycetota</taxon>
        <taxon>Actinomycetes</taxon>
        <taxon>Streptosporangiales</taxon>
        <taxon>Streptosporangiaceae</taxon>
        <taxon>Sphaerisporangium</taxon>
    </lineage>
</organism>
<feature type="compositionally biased region" description="Pro residues" evidence="3">
    <location>
        <begin position="138"/>
        <end position="161"/>
    </location>
</feature>
<keyword evidence="5" id="KW-1185">Reference proteome</keyword>
<name>A0ABV9EU96_9ACTN</name>
<evidence type="ECO:0000256" key="3">
    <source>
        <dbReference type="SAM" id="MobiDB-lite"/>
    </source>
</evidence>
<dbReference type="Gene3D" id="2.40.50.140">
    <property type="entry name" value="Nucleic acid-binding proteins"/>
    <property type="match status" value="1"/>
</dbReference>
<sequence length="245" mass="26209">MHRNEVTLVGRLSKPPRGRELPSGDRMTLWGVAVRRPPEHPSGKKADGIACVTFDPEVGARVAGWRVDDVISVEGALHQRFWGGPTGGASTYEVEVYRAWRLEPGRRSLLNEQGRGRAADQPEHAPEPLDDTPEHQPPKAPEPPGEPPDDLPAPRPLPPPERPARPRDSLDGPSAPRPSLSPEKPGQAGGSLDVPPGSRPLQAAGQAEPQIPRVGGRRPIRPAGEGSVQADTPDGRPSEPVLEAI</sequence>
<keyword evidence="1 2" id="KW-0238">DNA-binding</keyword>
<accession>A0ABV9EU96</accession>
<dbReference type="EMBL" id="JBHSFN010000049">
    <property type="protein sequence ID" value="MFC4592399.1"/>
    <property type="molecule type" value="Genomic_DNA"/>
</dbReference>